<evidence type="ECO:0000259" key="8">
    <source>
        <dbReference type="Pfam" id="PF21981"/>
    </source>
</evidence>
<evidence type="ECO:0000259" key="9">
    <source>
        <dbReference type="Pfam" id="PF21982"/>
    </source>
</evidence>
<proteinExistence type="inferred from homology"/>
<comment type="function">
    <text evidence="1 6">Modulates RecA activity.</text>
</comment>
<name>A0ABV8CSS3_9STRE</name>
<evidence type="ECO:0000313" key="10">
    <source>
        <dbReference type="EMBL" id="MFC3927185.1"/>
    </source>
</evidence>
<evidence type="ECO:0000256" key="4">
    <source>
        <dbReference type="ARBA" id="ARBA00018111"/>
    </source>
</evidence>
<dbReference type="InterPro" id="IPR053926">
    <property type="entry name" value="RecX_HTH_1st"/>
</dbReference>
<evidence type="ECO:0000256" key="6">
    <source>
        <dbReference type="HAMAP-Rule" id="MF_01114"/>
    </source>
</evidence>
<dbReference type="RefSeq" id="WP_380424408.1">
    <property type="nucleotide sequence ID" value="NZ_JBHRZV010000003.1"/>
</dbReference>
<evidence type="ECO:0000256" key="2">
    <source>
        <dbReference type="ARBA" id="ARBA00004496"/>
    </source>
</evidence>
<organism evidence="10 11">
    <name type="scientific">Streptococcus caprae</name>
    <dbReference type="NCBI Taxonomy" id="1640501"/>
    <lineage>
        <taxon>Bacteria</taxon>
        <taxon>Bacillati</taxon>
        <taxon>Bacillota</taxon>
        <taxon>Bacilli</taxon>
        <taxon>Lactobacillales</taxon>
        <taxon>Streptococcaceae</taxon>
        <taxon>Streptococcus</taxon>
    </lineage>
</organism>
<dbReference type="EMBL" id="JBHRZV010000003">
    <property type="protein sequence ID" value="MFC3927185.1"/>
    <property type="molecule type" value="Genomic_DNA"/>
</dbReference>
<gene>
    <name evidence="6 10" type="primary">recX</name>
    <name evidence="10" type="ORF">ACFORF_00860</name>
</gene>
<keyword evidence="5 6" id="KW-0963">Cytoplasm</keyword>
<dbReference type="PANTHER" id="PTHR33602">
    <property type="entry name" value="REGULATORY PROTEIN RECX FAMILY PROTEIN"/>
    <property type="match status" value="1"/>
</dbReference>
<comment type="similarity">
    <text evidence="3 6">Belongs to the RecX family.</text>
</comment>
<dbReference type="HAMAP" id="MF_01114">
    <property type="entry name" value="RecX"/>
    <property type="match status" value="1"/>
</dbReference>
<evidence type="ECO:0000256" key="5">
    <source>
        <dbReference type="ARBA" id="ARBA00022490"/>
    </source>
</evidence>
<feature type="domain" description="RecX second three-helical" evidence="7">
    <location>
        <begin position="104"/>
        <end position="145"/>
    </location>
</feature>
<feature type="domain" description="RecX third three-helical" evidence="8">
    <location>
        <begin position="148"/>
        <end position="192"/>
    </location>
</feature>
<keyword evidence="11" id="KW-1185">Reference proteome</keyword>
<evidence type="ECO:0000256" key="3">
    <source>
        <dbReference type="ARBA" id="ARBA00009695"/>
    </source>
</evidence>
<accession>A0ABV8CSS3</accession>
<dbReference type="Pfam" id="PF02631">
    <property type="entry name" value="RecX_HTH2"/>
    <property type="match status" value="1"/>
</dbReference>
<evidence type="ECO:0000256" key="1">
    <source>
        <dbReference type="ARBA" id="ARBA00003529"/>
    </source>
</evidence>
<dbReference type="InterPro" id="IPR036388">
    <property type="entry name" value="WH-like_DNA-bd_sf"/>
</dbReference>
<comment type="caution">
    <text evidence="10">The sequence shown here is derived from an EMBL/GenBank/DDBJ whole genome shotgun (WGS) entry which is preliminary data.</text>
</comment>
<dbReference type="Pfam" id="PF21981">
    <property type="entry name" value="RecX_HTH3"/>
    <property type="match status" value="2"/>
</dbReference>
<evidence type="ECO:0000313" key="11">
    <source>
        <dbReference type="Proteomes" id="UP001595807"/>
    </source>
</evidence>
<reference evidence="11" key="1">
    <citation type="journal article" date="2019" name="Int. J. Syst. Evol. Microbiol.">
        <title>The Global Catalogue of Microorganisms (GCM) 10K type strain sequencing project: providing services to taxonomists for standard genome sequencing and annotation.</title>
        <authorList>
            <consortium name="The Broad Institute Genomics Platform"/>
            <consortium name="The Broad Institute Genome Sequencing Center for Infectious Disease"/>
            <person name="Wu L."/>
            <person name="Ma J."/>
        </authorList>
    </citation>
    <scope>NUCLEOTIDE SEQUENCE [LARGE SCALE GENOMIC DNA]</scope>
    <source>
        <strain evidence="11">CCUG 67170</strain>
    </source>
</reference>
<evidence type="ECO:0000259" key="7">
    <source>
        <dbReference type="Pfam" id="PF02631"/>
    </source>
</evidence>
<dbReference type="PANTHER" id="PTHR33602:SF1">
    <property type="entry name" value="REGULATORY PROTEIN RECX FAMILY PROTEIN"/>
    <property type="match status" value="1"/>
</dbReference>
<feature type="domain" description="RecX first three-helical" evidence="9">
    <location>
        <begin position="59"/>
        <end position="97"/>
    </location>
</feature>
<dbReference type="Proteomes" id="UP001595807">
    <property type="component" value="Unassembled WGS sequence"/>
</dbReference>
<comment type="subcellular location">
    <subcellularLocation>
        <location evidence="2 6">Cytoplasm</location>
    </subcellularLocation>
</comment>
<dbReference type="InterPro" id="IPR053925">
    <property type="entry name" value="RecX_HTH_3rd"/>
</dbReference>
<dbReference type="Gene3D" id="1.10.10.10">
    <property type="entry name" value="Winged helix-like DNA-binding domain superfamily/Winged helix DNA-binding domain"/>
    <property type="match status" value="4"/>
</dbReference>
<dbReference type="Pfam" id="PF21982">
    <property type="entry name" value="RecX_HTH1"/>
    <property type="match status" value="1"/>
</dbReference>
<dbReference type="InterPro" id="IPR053924">
    <property type="entry name" value="RecX_HTH_2nd"/>
</dbReference>
<feature type="domain" description="RecX third three-helical" evidence="8">
    <location>
        <begin position="206"/>
        <end position="252"/>
    </location>
</feature>
<protein>
    <recommendedName>
        <fullName evidence="4 6">Regulatory protein RecX</fullName>
    </recommendedName>
</protein>
<dbReference type="InterPro" id="IPR003783">
    <property type="entry name" value="Regulatory_RecX"/>
</dbReference>
<sequence length="258" mass="30156">MKITTLEKKKRLYLMEIEETDKLYITEDTIVKFMLTKGKSLTSEELADIKIFAQLSYGKDLALYHLSFKQRTCKEVIDYLHKHEIDEAIIPKIISQLQADKWLDDKRYAQQFIQSNQTTGDKGPFVLKQKLLQKGIPATTIESALEDEDFSQLVEKVASKLYRKYANKLTERALRDKLLQSLLTKGFSSQLAKAGIDALEFDDDEDQELALLEKELDKLYRKYSKKYEGYDLKQRLYQGLYRKGFSSDMINQSLRDYL</sequence>
<dbReference type="NCBIfam" id="NF010733">
    <property type="entry name" value="PRK14135.1"/>
    <property type="match status" value="1"/>
</dbReference>